<dbReference type="Gene3D" id="2.40.150.20">
    <property type="entry name" value="Ribosomal protein L14"/>
    <property type="match status" value="1"/>
</dbReference>
<evidence type="ECO:0000256" key="5">
    <source>
        <dbReference type="RuleBase" id="RU003950"/>
    </source>
</evidence>
<name>A0A1F5Z4Q8_9BACT</name>
<organism evidence="6 7">
    <name type="scientific">Candidatus Gottesmanbacteria bacterium RIFCSPHIGHO2_01_FULL_42_12</name>
    <dbReference type="NCBI Taxonomy" id="1798377"/>
    <lineage>
        <taxon>Bacteria</taxon>
        <taxon>Candidatus Gottesmaniibacteriota</taxon>
    </lineage>
</organism>
<dbReference type="SMART" id="SM01374">
    <property type="entry name" value="Ribosomal_L14"/>
    <property type="match status" value="1"/>
</dbReference>
<evidence type="ECO:0000256" key="3">
    <source>
        <dbReference type="HAMAP-Rule" id="MF_01367"/>
    </source>
</evidence>
<dbReference type="EMBL" id="MFJG01000008">
    <property type="protein sequence ID" value="OGG07304.1"/>
    <property type="molecule type" value="Genomic_DNA"/>
</dbReference>
<comment type="subunit">
    <text evidence="3">Part of the 50S ribosomal subunit. Forms a cluster with proteins L3 and L19. In the 70S ribosome, L14 and L19 interact and together make contacts with the 16S rRNA in bridges B5 and B8.</text>
</comment>
<dbReference type="CDD" id="cd00337">
    <property type="entry name" value="Ribosomal_uL14"/>
    <property type="match status" value="1"/>
</dbReference>
<evidence type="ECO:0000256" key="2">
    <source>
        <dbReference type="ARBA" id="ARBA00023274"/>
    </source>
</evidence>
<dbReference type="Proteomes" id="UP000178681">
    <property type="component" value="Unassembled WGS sequence"/>
</dbReference>
<keyword evidence="2 3" id="KW-0687">Ribonucleoprotein</keyword>
<evidence type="ECO:0000256" key="4">
    <source>
        <dbReference type="RuleBase" id="RU003949"/>
    </source>
</evidence>
<evidence type="ECO:0000313" key="7">
    <source>
        <dbReference type="Proteomes" id="UP000178681"/>
    </source>
</evidence>
<comment type="function">
    <text evidence="3 5">Binds to 23S rRNA. Forms part of two intersubunit bridges in the 70S ribosome.</text>
</comment>
<dbReference type="GO" id="GO:0003735">
    <property type="term" value="F:structural constituent of ribosome"/>
    <property type="evidence" value="ECO:0007669"/>
    <property type="project" value="InterPro"/>
</dbReference>
<keyword evidence="3 5" id="KW-0699">rRNA-binding</keyword>
<dbReference type="GO" id="GO:0070180">
    <property type="term" value="F:large ribosomal subunit rRNA binding"/>
    <property type="evidence" value="ECO:0007669"/>
    <property type="project" value="TreeGrafter"/>
</dbReference>
<dbReference type="Pfam" id="PF00238">
    <property type="entry name" value="Ribosomal_L14"/>
    <property type="match status" value="1"/>
</dbReference>
<reference evidence="6 7" key="1">
    <citation type="journal article" date="2016" name="Nat. Commun.">
        <title>Thousands of microbial genomes shed light on interconnected biogeochemical processes in an aquifer system.</title>
        <authorList>
            <person name="Anantharaman K."/>
            <person name="Brown C.T."/>
            <person name="Hug L.A."/>
            <person name="Sharon I."/>
            <person name="Castelle C.J."/>
            <person name="Probst A.J."/>
            <person name="Thomas B.C."/>
            <person name="Singh A."/>
            <person name="Wilkins M.J."/>
            <person name="Karaoz U."/>
            <person name="Brodie E.L."/>
            <person name="Williams K.H."/>
            <person name="Hubbard S.S."/>
            <person name="Banfield J.F."/>
        </authorList>
    </citation>
    <scope>NUCLEOTIDE SEQUENCE [LARGE SCALE GENOMIC DNA]</scope>
</reference>
<proteinExistence type="inferred from homology"/>
<dbReference type="HAMAP" id="MF_01367">
    <property type="entry name" value="Ribosomal_uL14"/>
    <property type="match status" value="1"/>
</dbReference>
<sequence>MIQRRTVLKVADNTGAHKLRVIHCYGGFKRKFSYLGDIVKCVVDGADPNGMVKDSQMVLVTIVRVAKEQKRVDGSYIRFDENAGVVIIDMKDRNPLGTRIFGPVARELKDRGFAKVVSMASEVL</sequence>
<comment type="similarity">
    <text evidence="3 4">Belongs to the universal ribosomal protein uL14 family.</text>
</comment>
<protein>
    <recommendedName>
        <fullName evidence="3">Large ribosomal subunit protein uL14</fullName>
    </recommendedName>
</protein>
<dbReference type="GO" id="GO:0022625">
    <property type="term" value="C:cytosolic large ribosomal subunit"/>
    <property type="evidence" value="ECO:0007669"/>
    <property type="project" value="TreeGrafter"/>
</dbReference>
<dbReference type="InterPro" id="IPR005745">
    <property type="entry name" value="Ribosomal_uL14_bac-type"/>
</dbReference>
<evidence type="ECO:0000256" key="1">
    <source>
        <dbReference type="ARBA" id="ARBA00022980"/>
    </source>
</evidence>
<dbReference type="GO" id="GO:0006412">
    <property type="term" value="P:translation"/>
    <property type="evidence" value="ECO:0007669"/>
    <property type="project" value="UniProtKB-UniRule"/>
</dbReference>
<dbReference type="InterPro" id="IPR000218">
    <property type="entry name" value="Ribosomal_uL14"/>
</dbReference>
<dbReference type="SUPFAM" id="SSF50193">
    <property type="entry name" value="Ribosomal protein L14"/>
    <property type="match status" value="1"/>
</dbReference>
<dbReference type="NCBIfam" id="TIGR01067">
    <property type="entry name" value="rplN_bact"/>
    <property type="match status" value="1"/>
</dbReference>
<evidence type="ECO:0000313" key="6">
    <source>
        <dbReference type="EMBL" id="OGG07304.1"/>
    </source>
</evidence>
<dbReference type="PANTHER" id="PTHR11761">
    <property type="entry name" value="50S/60S RIBOSOMAL PROTEIN L14/L23"/>
    <property type="match status" value="1"/>
</dbReference>
<comment type="caution">
    <text evidence="6">The sequence shown here is derived from an EMBL/GenBank/DDBJ whole genome shotgun (WGS) entry which is preliminary data.</text>
</comment>
<dbReference type="PANTHER" id="PTHR11761:SF3">
    <property type="entry name" value="LARGE RIBOSOMAL SUBUNIT PROTEIN UL14M"/>
    <property type="match status" value="1"/>
</dbReference>
<dbReference type="AlphaFoldDB" id="A0A1F5Z4Q8"/>
<dbReference type="InterPro" id="IPR036853">
    <property type="entry name" value="Ribosomal_uL14_sf"/>
</dbReference>
<keyword evidence="1 3" id="KW-0689">Ribosomal protein</keyword>
<dbReference type="STRING" id="1798377.A2872_03750"/>
<accession>A0A1F5Z4Q8</accession>
<keyword evidence="3 5" id="KW-0694">RNA-binding</keyword>
<gene>
    <name evidence="3" type="primary">rplN</name>
    <name evidence="6" type="ORF">A2872_03750</name>
</gene>